<evidence type="ECO:0000313" key="3">
    <source>
        <dbReference type="EMBL" id="QLH51371.1"/>
    </source>
</evidence>
<keyword evidence="1" id="KW-0732">Signal</keyword>
<protein>
    <submittedName>
        <fullName evidence="2">Putative periplasmic lipoprotein</fullName>
    </submittedName>
    <submittedName>
        <fullName evidence="3">YcfL family protein</fullName>
    </submittedName>
</protein>
<dbReference type="EMBL" id="CP058708">
    <property type="protein sequence ID" value="QLH51371.1"/>
    <property type="molecule type" value="Genomic_DNA"/>
</dbReference>
<evidence type="ECO:0000313" key="2">
    <source>
        <dbReference type="EMBL" id="KFB76277.1"/>
    </source>
</evidence>
<name>A0A080M4N5_9PROT</name>
<dbReference type="InterPro" id="IPR010824">
    <property type="entry name" value="DUF1425"/>
</dbReference>
<dbReference type="STRING" id="1453999.AW06_002699"/>
<accession>A0A7D5NE26</accession>
<dbReference type="KEGG" id="acog:HWD57_17345"/>
<reference evidence="2 4" key="1">
    <citation type="submission" date="2014-02" db="EMBL/GenBank/DDBJ databases">
        <title>Expanding our view of genomic diversity in Candidatus Accumulibacter clades.</title>
        <authorList>
            <person name="Skennerton C.T."/>
            <person name="Barr J.J."/>
            <person name="Slater F.R."/>
            <person name="Bond P.L."/>
            <person name="Tyson G.W."/>
        </authorList>
    </citation>
    <scope>NUCLEOTIDE SEQUENCE [LARGE SCALE GENOMIC DNA]</scope>
    <source>
        <strain evidence="4">SK-02</strain>
    </source>
</reference>
<dbReference type="CDD" id="cd09030">
    <property type="entry name" value="DUF1425"/>
    <property type="match status" value="1"/>
</dbReference>
<sequence length="127" mass="14538">MYLKRRIAVAALSMIVLSTLSVAAPASGLISSKVELTTSDDNVQVTDLRAVQSDRLLRVQAELTNFSPYNQQVYYRFRWLDKNGFTVWDDEPWKPMIVYGSQRQIINVSPPSLFATDFRLVLHSSRR</sequence>
<accession>A0A080M4N5</accession>
<evidence type="ECO:0000313" key="5">
    <source>
        <dbReference type="Proteomes" id="UP000509684"/>
    </source>
</evidence>
<keyword evidence="4" id="KW-1185">Reference proteome</keyword>
<dbReference type="InterPro" id="IPR038483">
    <property type="entry name" value="YcfL-like_sf"/>
</dbReference>
<feature type="chain" id="PRO_5001751012" evidence="1">
    <location>
        <begin position="24"/>
        <end position="127"/>
    </location>
</feature>
<evidence type="ECO:0000256" key="1">
    <source>
        <dbReference type="SAM" id="SignalP"/>
    </source>
</evidence>
<evidence type="ECO:0000313" key="4">
    <source>
        <dbReference type="Proteomes" id="UP000021315"/>
    </source>
</evidence>
<dbReference type="Proteomes" id="UP000509684">
    <property type="component" value="Chromosome"/>
</dbReference>
<reference evidence="3" key="3">
    <citation type="submission" date="2020-06" db="EMBL/GenBank/DDBJ databases">
        <authorList>
            <person name="Arumugam K."/>
            <person name="Besarab I."/>
            <person name="Haryono M."/>
            <person name="Bagci C."/>
            <person name="Beier S."/>
            <person name="Buchfink B."/>
            <person name="Gorska A."/>
            <person name="Qiu G."/>
            <person name="Huson D.H."/>
            <person name="Williams R.B."/>
        </authorList>
    </citation>
    <scope>NUCLEOTIDE SEQUENCE</scope>
    <source>
        <strain evidence="3">SSA1</strain>
    </source>
</reference>
<gene>
    <name evidence="2" type="ORF">AW06_002699</name>
    <name evidence="3" type="ORF">HWD57_17345</name>
</gene>
<dbReference type="AlphaFoldDB" id="A0A080M4N5"/>
<organism evidence="2 4">
    <name type="scientific">Candidatus Accumulibacter cognatus</name>
    <dbReference type="NCBI Taxonomy" id="2954383"/>
    <lineage>
        <taxon>Bacteria</taxon>
        <taxon>Pseudomonadati</taxon>
        <taxon>Pseudomonadota</taxon>
        <taxon>Betaproteobacteria</taxon>
        <taxon>Candidatus Accumulibacter</taxon>
    </lineage>
</organism>
<dbReference type="EMBL" id="JDST02000059">
    <property type="protein sequence ID" value="KFB76277.1"/>
    <property type="molecule type" value="Genomic_DNA"/>
</dbReference>
<dbReference type="Gene3D" id="2.60.40.3230">
    <property type="match status" value="1"/>
</dbReference>
<dbReference type="Pfam" id="PF07233">
    <property type="entry name" value="DUF1425"/>
    <property type="match status" value="1"/>
</dbReference>
<dbReference type="Proteomes" id="UP000021315">
    <property type="component" value="Unassembled WGS sequence"/>
</dbReference>
<dbReference type="RefSeq" id="WP_034950219.1">
    <property type="nucleotide sequence ID" value="NZ_JDST02000059.1"/>
</dbReference>
<proteinExistence type="predicted"/>
<reference evidence="3 5" key="2">
    <citation type="journal article" date="2019" name="Microbiome">
        <title>Annotated bacterial chromosomes from frame-shift-corrected long-read metagenomic data.</title>
        <authorList>
            <person name="Arumugam K."/>
            <person name="Bagci C."/>
            <person name="Bessarab I."/>
            <person name="Beier S."/>
            <person name="Buchfink B."/>
            <person name="Gorska A."/>
            <person name="Qiu G."/>
            <person name="Huson D.H."/>
            <person name="Williams R.B.H."/>
        </authorList>
    </citation>
    <scope>NUCLEOTIDE SEQUENCE [LARGE SCALE GENOMIC DNA]</scope>
    <source>
        <strain evidence="3">SSA1</strain>
    </source>
</reference>
<feature type="signal peptide" evidence="1">
    <location>
        <begin position="1"/>
        <end position="23"/>
    </location>
</feature>
<keyword evidence="2" id="KW-0449">Lipoprotein</keyword>